<reference evidence="14 15" key="1">
    <citation type="submission" date="2013-12" db="EMBL/GenBank/DDBJ databases">
        <title>Draft genome of the parsitic nematode Ancylostoma duodenale.</title>
        <authorList>
            <person name="Mitreva M."/>
        </authorList>
    </citation>
    <scope>NUCLEOTIDE SEQUENCE [LARGE SCALE GENOMIC DNA]</scope>
    <source>
        <strain evidence="14 15">Zhejiang</strain>
    </source>
</reference>
<keyword evidence="11" id="KW-0325">Glycoprotein</keyword>
<dbReference type="Proteomes" id="UP000054047">
    <property type="component" value="Unassembled WGS sequence"/>
</dbReference>
<dbReference type="EC" id="2.4.1.-" evidence="12"/>
<keyword evidence="8" id="KW-1133">Transmembrane helix</keyword>
<organism evidence="14 15">
    <name type="scientific">Ancylostoma duodenale</name>
    <dbReference type="NCBI Taxonomy" id="51022"/>
    <lineage>
        <taxon>Eukaryota</taxon>
        <taxon>Metazoa</taxon>
        <taxon>Ecdysozoa</taxon>
        <taxon>Nematoda</taxon>
        <taxon>Chromadorea</taxon>
        <taxon>Rhabditida</taxon>
        <taxon>Rhabditina</taxon>
        <taxon>Rhabditomorpha</taxon>
        <taxon>Strongyloidea</taxon>
        <taxon>Ancylostomatidae</taxon>
        <taxon>Ancylostomatinae</taxon>
        <taxon>Ancylostoma</taxon>
    </lineage>
</organism>
<dbReference type="GO" id="GO:0032580">
    <property type="term" value="C:Golgi cisterna membrane"/>
    <property type="evidence" value="ECO:0007669"/>
    <property type="project" value="UniProtKB-SubCell"/>
</dbReference>
<evidence type="ECO:0000256" key="4">
    <source>
        <dbReference type="ARBA" id="ARBA00022676"/>
    </source>
</evidence>
<evidence type="ECO:0000256" key="7">
    <source>
        <dbReference type="ARBA" id="ARBA00022968"/>
    </source>
</evidence>
<dbReference type="AlphaFoldDB" id="A0A0C2D4F3"/>
<comment type="subcellular location">
    <subcellularLocation>
        <location evidence="1 12">Golgi apparatus</location>
        <location evidence="1 12">Golgi stack membrane</location>
        <topology evidence="1 12">Single-pass type II membrane protein</topology>
    </subcellularLocation>
</comment>
<keyword evidence="10" id="KW-0472">Membrane</keyword>
<evidence type="ECO:0000259" key="13">
    <source>
        <dbReference type="Pfam" id="PF00852"/>
    </source>
</evidence>
<dbReference type="OrthoDB" id="427096at2759"/>
<proteinExistence type="inferred from homology"/>
<dbReference type="Gene3D" id="3.40.50.11660">
    <property type="entry name" value="Glycosyl transferase family 10, C-terminal domain"/>
    <property type="match status" value="1"/>
</dbReference>
<keyword evidence="6 12" id="KW-0812">Transmembrane</keyword>
<evidence type="ECO:0000256" key="3">
    <source>
        <dbReference type="ARBA" id="ARBA00008919"/>
    </source>
</evidence>
<dbReference type="InterPro" id="IPR055270">
    <property type="entry name" value="Glyco_tran_10_C"/>
</dbReference>
<comment type="pathway">
    <text evidence="2">Protein modification; protein glycosylation.</text>
</comment>
<evidence type="ECO:0000313" key="14">
    <source>
        <dbReference type="EMBL" id="KIH57002.1"/>
    </source>
</evidence>
<dbReference type="SUPFAM" id="SSF53756">
    <property type="entry name" value="UDP-Glycosyltransferase/glycogen phosphorylase"/>
    <property type="match status" value="1"/>
</dbReference>
<evidence type="ECO:0000256" key="5">
    <source>
        <dbReference type="ARBA" id="ARBA00022679"/>
    </source>
</evidence>
<dbReference type="PANTHER" id="PTHR48438">
    <property type="entry name" value="ALPHA-(1,3)-FUCOSYLTRANSFERASE C-RELATED"/>
    <property type="match status" value="1"/>
</dbReference>
<evidence type="ECO:0000256" key="12">
    <source>
        <dbReference type="RuleBase" id="RU003832"/>
    </source>
</evidence>
<sequence>MKRLIGKFKGAAWFVSHCGTNSKREKYVEQLQEHFPVDVYGSCGTLKCPRGGACERMLDEQYHFYIAFENSICKDYITEKLWNQGYGKDIVPIVMKRAVVEQLVPPKSFIAADDFNTTKELATYLLYLMRNKSAYAEYFEWRREYKVVFLDGSHHDTLERPWGFCQICRLLWEEPRPILSIPVEVHACKEGVAV</sequence>
<dbReference type="InterPro" id="IPR001503">
    <property type="entry name" value="Glyco_trans_10"/>
</dbReference>
<evidence type="ECO:0000256" key="8">
    <source>
        <dbReference type="ARBA" id="ARBA00022989"/>
    </source>
</evidence>
<feature type="domain" description="Fucosyltransferase C-terminal" evidence="13">
    <location>
        <begin position="7"/>
        <end position="175"/>
    </location>
</feature>
<dbReference type="EMBL" id="KN734972">
    <property type="protein sequence ID" value="KIH57002.1"/>
    <property type="molecule type" value="Genomic_DNA"/>
</dbReference>
<protein>
    <recommendedName>
        <fullName evidence="12">Fucosyltransferase</fullName>
        <ecNumber evidence="12">2.4.1.-</ecNumber>
    </recommendedName>
</protein>
<evidence type="ECO:0000256" key="10">
    <source>
        <dbReference type="ARBA" id="ARBA00023136"/>
    </source>
</evidence>
<keyword evidence="15" id="KW-1185">Reference proteome</keyword>
<dbReference type="PANTHER" id="PTHR48438:SF1">
    <property type="entry name" value="ALPHA-(1,3)-FUCOSYLTRANSFERASE C-RELATED"/>
    <property type="match status" value="1"/>
</dbReference>
<dbReference type="FunFam" id="3.40.50.11660:FF:000002">
    <property type="entry name" value="Alpha-(1,3)-fucosyltransferase"/>
    <property type="match status" value="1"/>
</dbReference>
<keyword evidence="7" id="KW-0735">Signal-anchor</keyword>
<evidence type="ECO:0000256" key="11">
    <source>
        <dbReference type="ARBA" id="ARBA00023180"/>
    </source>
</evidence>
<evidence type="ECO:0000256" key="1">
    <source>
        <dbReference type="ARBA" id="ARBA00004447"/>
    </source>
</evidence>
<comment type="similarity">
    <text evidence="3 12">Belongs to the glycosyltransferase 10 family.</text>
</comment>
<keyword evidence="9 12" id="KW-0333">Golgi apparatus</keyword>
<dbReference type="UniPathway" id="UPA00378"/>
<keyword evidence="4 12" id="KW-0328">Glycosyltransferase</keyword>
<gene>
    <name evidence="14" type="ORF">ANCDUO_12814</name>
</gene>
<evidence type="ECO:0000256" key="2">
    <source>
        <dbReference type="ARBA" id="ARBA00004922"/>
    </source>
</evidence>
<dbReference type="Pfam" id="PF00852">
    <property type="entry name" value="Glyco_transf_10"/>
    <property type="match status" value="1"/>
</dbReference>
<name>A0A0C2D4F3_9BILA</name>
<keyword evidence="5 12" id="KW-0808">Transferase</keyword>
<dbReference type="InterPro" id="IPR038577">
    <property type="entry name" value="GT10-like_C_sf"/>
</dbReference>
<evidence type="ECO:0000313" key="15">
    <source>
        <dbReference type="Proteomes" id="UP000054047"/>
    </source>
</evidence>
<evidence type="ECO:0000256" key="9">
    <source>
        <dbReference type="ARBA" id="ARBA00023034"/>
    </source>
</evidence>
<accession>A0A0C2D4F3</accession>
<dbReference type="GO" id="GO:0008417">
    <property type="term" value="F:fucosyltransferase activity"/>
    <property type="evidence" value="ECO:0007669"/>
    <property type="project" value="InterPro"/>
</dbReference>
<evidence type="ECO:0000256" key="6">
    <source>
        <dbReference type="ARBA" id="ARBA00022692"/>
    </source>
</evidence>